<dbReference type="InterPro" id="IPR032567">
    <property type="entry name" value="RTL1-rel"/>
</dbReference>
<protein>
    <recommendedName>
        <fullName evidence="3">CCHC-type domain-containing protein</fullName>
    </recommendedName>
</protein>
<feature type="region of interest" description="Disordered" evidence="2">
    <location>
        <begin position="78"/>
        <end position="114"/>
    </location>
</feature>
<dbReference type="GO" id="GO:0008270">
    <property type="term" value="F:zinc ion binding"/>
    <property type="evidence" value="ECO:0007669"/>
    <property type="project" value="UniProtKB-KW"/>
</dbReference>
<dbReference type="InterPro" id="IPR005162">
    <property type="entry name" value="Retrotrans_gag_dom"/>
</dbReference>
<dbReference type="PANTHER" id="PTHR15503">
    <property type="entry name" value="LDOC1 RELATED"/>
    <property type="match status" value="1"/>
</dbReference>
<name>A0A6V7P9E5_ANACO</name>
<dbReference type="EMBL" id="LR862146">
    <property type="protein sequence ID" value="CAD1827423.1"/>
    <property type="molecule type" value="Genomic_DNA"/>
</dbReference>
<dbReference type="Pfam" id="PF00098">
    <property type="entry name" value="zf-CCHC"/>
    <property type="match status" value="1"/>
</dbReference>
<dbReference type="InterPro" id="IPR036875">
    <property type="entry name" value="Znf_CCHC_sf"/>
</dbReference>
<evidence type="ECO:0000256" key="1">
    <source>
        <dbReference type="PROSITE-ProRule" id="PRU00047"/>
    </source>
</evidence>
<feature type="domain" description="CCHC-type" evidence="3">
    <location>
        <begin position="140"/>
        <end position="156"/>
    </location>
</feature>
<gene>
    <name evidence="4" type="ORF">CB5_LOCUS10634</name>
</gene>
<evidence type="ECO:0000313" key="4">
    <source>
        <dbReference type="EMBL" id="CAD1827423.1"/>
    </source>
</evidence>
<proteinExistence type="predicted"/>
<reference evidence="4" key="1">
    <citation type="submission" date="2020-07" db="EMBL/GenBank/DDBJ databases">
        <authorList>
            <person name="Lin J."/>
        </authorList>
    </citation>
    <scope>NUCLEOTIDE SEQUENCE</scope>
</reference>
<dbReference type="Gene3D" id="4.10.60.10">
    <property type="entry name" value="Zinc finger, CCHC-type"/>
    <property type="match status" value="1"/>
</dbReference>
<feature type="compositionally biased region" description="Basic and acidic residues" evidence="2">
    <location>
        <begin position="78"/>
        <end position="95"/>
    </location>
</feature>
<evidence type="ECO:0000256" key="2">
    <source>
        <dbReference type="SAM" id="MobiDB-lite"/>
    </source>
</evidence>
<sequence>MWKGFRSLLYVNFFPDSEKRKLQDKFRKLKQGNRSVEEYEQEFSRIIDCAPTWCETIEIGPTMLDRALWAEHSNAHVREEREASKRDGGKKRASDGSRGQSWSKKPPKYPRARSQSCGTRKCVICGGKHDPNHCKQKEGRCFTCGQAGHISRHCPRRTSPVLSVASSLAISGHYGGAPPTVALAGHAMAPRQPEVAQSTPSDQVFAAQIEEHAAVEDAMASMV</sequence>
<dbReference type="SMART" id="SM00343">
    <property type="entry name" value="ZnF_C2HC"/>
    <property type="match status" value="1"/>
</dbReference>
<organism evidence="4">
    <name type="scientific">Ananas comosus var. bracteatus</name>
    <name type="common">red pineapple</name>
    <dbReference type="NCBI Taxonomy" id="296719"/>
    <lineage>
        <taxon>Eukaryota</taxon>
        <taxon>Viridiplantae</taxon>
        <taxon>Streptophyta</taxon>
        <taxon>Embryophyta</taxon>
        <taxon>Tracheophyta</taxon>
        <taxon>Spermatophyta</taxon>
        <taxon>Magnoliopsida</taxon>
        <taxon>Liliopsida</taxon>
        <taxon>Poales</taxon>
        <taxon>Bromeliaceae</taxon>
        <taxon>Bromelioideae</taxon>
        <taxon>Ananas</taxon>
    </lineage>
</organism>
<dbReference type="InterPro" id="IPR001878">
    <property type="entry name" value="Znf_CCHC"/>
</dbReference>
<accession>A0A6V7P9E5</accession>
<keyword evidence="1" id="KW-0479">Metal-binding</keyword>
<dbReference type="SUPFAM" id="SSF57756">
    <property type="entry name" value="Retrovirus zinc finger-like domains"/>
    <property type="match status" value="1"/>
</dbReference>
<dbReference type="PANTHER" id="PTHR15503:SF45">
    <property type="entry name" value="RNA-DIRECTED DNA POLYMERASE HOMOLOG"/>
    <property type="match status" value="1"/>
</dbReference>
<dbReference type="PROSITE" id="PS50158">
    <property type="entry name" value="ZF_CCHC"/>
    <property type="match status" value="1"/>
</dbReference>
<dbReference type="AlphaFoldDB" id="A0A6V7P9E5"/>
<keyword evidence="1" id="KW-0863">Zinc-finger</keyword>
<keyword evidence="1" id="KW-0862">Zinc</keyword>
<dbReference type="GO" id="GO:0003676">
    <property type="term" value="F:nucleic acid binding"/>
    <property type="evidence" value="ECO:0007669"/>
    <property type="project" value="InterPro"/>
</dbReference>
<dbReference type="Pfam" id="PF03732">
    <property type="entry name" value="Retrotrans_gag"/>
    <property type="match status" value="1"/>
</dbReference>
<evidence type="ECO:0000259" key="3">
    <source>
        <dbReference type="PROSITE" id="PS50158"/>
    </source>
</evidence>